<evidence type="ECO:0000313" key="10">
    <source>
        <dbReference type="Proteomes" id="UP000321547"/>
    </source>
</evidence>
<evidence type="ECO:0000256" key="3">
    <source>
        <dbReference type="ARBA" id="ARBA00022833"/>
    </source>
</evidence>
<dbReference type="PANTHER" id="PTHR33823:SF4">
    <property type="entry name" value="GENERAL STRESS PROTEIN 16O"/>
    <property type="match status" value="1"/>
</dbReference>
<feature type="compositionally biased region" description="Basic and acidic residues" evidence="5">
    <location>
        <begin position="147"/>
        <end position="162"/>
    </location>
</feature>
<feature type="region of interest" description="Disordered" evidence="5">
    <location>
        <begin position="142"/>
        <end position="168"/>
    </location>
</feature>
<dbReference type="PANTHER" id="PTHR33823">
    <property type="entry name" value="RNA POLYMERASE-BINDING TRANSCRIPTION FACTOR DKSA-RELATED"/>
    <property type="match status" value="1"/>
</dbReference>
<organism evidence="8 9">
    <name type="scientific">Halolactibacillus halophilus</name>
    <dbReference type="NCBI Taxonomy" id="306540"/>
    <lineage>
        <taxon>Bacteria</taxon>
        <taxon>Bacillati</taxon>
        <taxon>Bacillota</taxon>
        <taxon>Bacilli</taxon>
        <taxon>Bacillales</taxon>
        <taxon>Bacillaceae</taxon>
        <taxon>Halolactibacillus</taxon>
    </lineage>
</organism>
<feature type="domain" description="Zinc finger DksA/TraR C4-type" evidence="6">
    <location>
        <begin position="81"/>
        <end position="109"/>
    </location>
</feature>
<sequence length="168" mass="19168">MNSEQLQTIKQTLLDEQDTLLVQIKKHKAEVFDEGELSHYDNHPGDEGSALYDETLRRALTEHEIRHLGDIRHALERMEEGTYHLCEVCGKEINSERLEALPTTSTCIDHADETLERKMYHESKEGLVIDDVDALEQLQAFGSSDSLSEKDTDHDNPIEKVSSKTKHV</sequence>
<dbReference type="RefSeq" id="WP_234987358.1">
    <property type="nucleotide sequence ID" value="NZ_BJWI01000001.1"/>
</dbReference>
<evidence type="ECO:0000313" key="9">
    <source>
        <dbReference type="Proteomes" id="UP000242243"/>
    </source>
</evidence>
<dbReference type="Proteomes" id="UP000242243">
    <property type="component" value="Unassembled WGS sequence"/>
</dbReference>
<name>A0A1I5KSB4_9BACI</name>
<evidence type="ECO:0000256" key="1">
    <source>
        <dbReference type="ARBA" id="ARBA00022723"/>
    </source>
</evidence>
<keyword evidence="10" id="KW-1185">Reference proteome</keyword>
<dbReference type="AlphaFoldDB" id="A0A1I5KSB4"/>
<dbReference type="EMBL" id="FOXC01000001">
    <property type="protein sequence ID" value="SFO88010.1"/>
    <property type="molecule type" value="Genomic_DNA"/>
</dbReference>
<keyword evidence="2" id="KW-0863">Zinc-finger</keyword>
<dbReference type="GO" id="GO:0008270">
    <property type="term" value="F:zinc ion binding"/>
    <property type="evidence" value="ECO:0007669"/>
    <property type="project" value="UniProtKB-KW"/>
</dbReference>
<evidence type="ECO:0000313" key="8">
    <source>
        <dbReference type="EMBL" id="SFO88010.1"/>
    </source>
</evidence>
<evidence type="ECO:0000259" key="6">
    <source>
        <dbReference type="Pfam" id="PF01258"/>
    </source>
</evidence>
<feature type="zinc finger region" description="dksA C4-type" evidence="4">
    <location>
        <begin position="86"/>
        <end position="110"/>
    </location>
</feature>
<dbReference type="InterPro" id="IPR000962">
    <property type="entry name" value="Znf_DskA_TraR"/>
</dbReference>
<dbReference type="SUPFAM" id="SSF57716">
    <property type="entry name" value="Glucocorticoid receptor-like (DNA-binding domain)"/>
    <property type="match status" value="1"/>
</dbReference>
<evidence type="ECO:0000256" key="5">
    <source>
        <dbReference type="SAM" id="MobiDB-lite"/>
    </source>
</evidence>
<reference evidence="7 10" key="2">
    <citation type="submission" date="2019-07" db="EMBL/GenBank/DDBJ databases">
        <title>Whole genome shotgun sequence of Halolactibacillus halophilus NBRC 100868.</title>
        <authorList>
            <person name="Hosoyama A."/>
            <person name="Uohara A."/>
            <person name="Ohji S."/>
            <person name="Ichikawa N."/>
        </authorList>
    </citation>
    <scope>NUCLEOTIDE SEQUENCE [LARGE SCALE GENOMIC DNA]</scope>
    <source>
        <strain evidence="7 10">NBRC 100868</strain>
    </source>
</reference>
<dbReference type="Pfam" id="PF01258">
    <property type="entry name" value="zf-dskA_traR"/>
    <property type="match status" value="1"/>
</dbReference>
<keyword evidence="1" id="KW-0479">Metal-binding</keyword>
<dbReference type="Gene3D" id="1.20.120.910">
    <property type="entry name" value="DksA, coiled-coil domain"/>
    <property type="match status" value="1"/>
</dbReference>
<keyword evidence="3" id="KW-0862">Zinc</keyword>
<dbReference type="InterPro" id="IPR037187">
    <property type="entry name" value="DnaK_N"/>
</dbReference>
<gene>
    <name evidence="7" type="ORF">HHA03_00210</name>
    <name evidence="8" type="ORF">SAMN05421839_10122</name>
</gene>
<evidence type="ECO:0000256" key="2">
    <source>
        <dbReference type="ARBA" id="ARBA00022771"/>
    </source>
</evidence>
<dbReference type="SUPFAM" id="SSF109635">
    <property type="entry name" value="DnaK suppressor protein DksA, alpha-hairpin domain"/>
    <property type="match status" value="1"/>
</dbReference>
<dbReference type="EMBL" id="BJWI01000001">
    <property type="protein sequence ID" value="GEM00489.1"/>
    <property type="molecule type" value="Genomic_DNA"/>
</dbReference>
<dbReference type="STRING" id="306540.SAMN05421839_10122"/>
<evidence type="ECO:0000313" key="7">
    <source>
        <dbReference type="EMBL" id="GEM00489.1"/>
    </source>
</evidence>
<reference evidence="8 9" key="1">
    <citation type="submission" date="2016-10" db="EMBL/GenBank/DDBJ databases">
        <authorList>
            <person name="de Groot N.N."/>
        </authorList>
    </citation>
    <scope>NUCLEOTIDE SEQUENCE [LARGE SCALE GENOMIC DNA]</scope>
    <source>
        <strain evidence="8 9">DSM 17073</strain>
    </source>
</reference>
<dbReference type="PROSITE" id="PS51128">
    <property type="entry name" value="ZF_DKSA_2"/>
    <property type="match status" value="1"/>
</dbReference>
<proteinExistence type="predicted"/>
<dbReference type="Proteomes" id="UP000321547">
    <property type="component" value="Unassembled WGS sequence"/>
</dbReference>
<protein>
    <submittedName>
        <fullName evidence="8">RNA polymerase-binding transcription factor DksA</fullName>
    </submittedName>
</protein>
<accession>A0A1I5KSB4</accession>
<evidence type="ECO:0000256" key="4">
    <source>
        <dbReference type="PROSITE-ProRule" id="PRU00510"/>
    </source>
</evidence>